<dbReference type="EMBL" id="CP011299">
    <property type="protein sequence ID" value="ANF16983.1"/>
    <property type="molecule type" value="Genomic_DNA"/>
</dbReference>
<dbReference type="RefSeq" id="WP_075474038.1">
    <property type="nucleotide sequence ID" value="NZ_CP011299.1"/>
</dbReference>
<dbReference type="SUPFAM" id="SSF81271">
    <property type="entry name" value="TGS-like"/>
    <property type="match status" value="1"/>
</dbReference>
<dbReference type="GO" id="GO:0005737">
    <property type="term" value="C:cytoplasm"/>
    <property type="evidence" value="ECO:0007669"/>
    <property type="project" value="TreeGrafter"/>
</dbReference>
<dbReference type="FunFam" id="1.10.150.300:FF:000001">
    <property type="entry name" value="Ribosome-binding ATPase YchF"/>
    <property type="match status" value="1"/>
</dbReference>
<keyword evidence="5" id="KW-0460">Magnesium</keyword>
<dbReference type="InterPro" id="IPR004396">
    <property type="entry name" value="ATPase_YchF/OLA1"/>
</dbReference>
<keyword evidence="4" id="KW-0067">ATP-binding</keyword>
<dbReference type="InterPro" id="IPR031167">
    <property type="entry name" value="G_OBG"/>
</dbReference>
<name>A0A172WDD6_BUCSC</name>
<dbReference type="Gene3D" id="1.10.150.300">
    <property type="entry name" value="TGS-like domain"/>
    <property type="match status" value="1"/>
</dbReference>
<keyword evidence="8" id="KW-1185">Reference proteome</keyword>
<evidence type="ECO:0000256" key="4">
    <source>
        <dbReference type="ARBA" id="ARBA00022840"/>
    </source>
</evidence>
<comment type="cofactor">
    <cofactor evidence="1">
        <name>Mg(2+)</name>
        <dbReference type="ChEBI" id="CHEBI:18420"/>
    </cofactor>
</comment>
<dbReference type="PRINTS" id="PR00326">
    <property type="entry name" value="GTP1OBG"/>
</dbReference>
<dbReference type="GO" id="GO:0005524">
    <property type="term" value="F:ATP binding"/>
    <property type="evidence" value="ECO:0007669"/>
    <property type="project" value="UniProtKB-KW"/>
</dbReference>
<dbReference type="AlphaFoldDB" id="A0A172WDD6"/>
<dbReference type="InterPro" id="IPR013029">
    <property type="entry name" value="YchF_C"/>
</dbReference>
<dbReference type="GO" id="GO:0005525">
    <property type="term" value="F:GTP binding"/>
    <property type="evidence" value="ECO:0007669"/>
    <property type="project" value="InterPro"/>
</dbReference>
<dbReference type="GO" id="GO:0016887">
    <property type="term" value="F:ATP hydrolysis activity"/>
    <property type="evidence" value="ECO:0007669"/>
    <property type="project" value="InterPro"/>
</dbReference>
<organism evidence="7 8">
    <name type="scientific">Buchnera aphidicola subsp. Schlechtendalia chinensis</name>
    <dbReference type="NCBI Taxonomy" id="118110"/>
    <lineage>
        <taxon>Bacteria</taxon>
        <taxon>Pseudomonadati</taxon>
        <taxon>Pseudomonadota</taxon>
        <taxon>Gammaproteobacteria</taxon>
        <taxon>Enterobacterales</taxon>
        <taxon>Erwiniaceae</taxon>
        <taxon>Buchnera</taxon>
    </lineage>
</organism>
<dbReference type="OrthoDB" id="9810373at2"/>
<dbReference type="Proteomes" id="UP000077654">
    <property type="component" value="Chromosome"/>
</dbReference>
<dbReference type="GO" id="GO:0046872">
    <property type="term" value="F:metal ion binding"/>
    <property type="evidence" value="ECO:0007669"/>
    <property type="project" value="UniProtKB-KW"/>
</dbReference>
<dbReference type="InterPro" id="IPR023192">
    <property type="entry name" value="TGS-like_dom_sf"/>
</dbReference>
<dbReference type="PIRSF" id="PIRSF006641">
    <property type="entry name" value="CHP00092"/>
    <property type="match status" value="1"/>
</dbReference>
<dbReference type="Gene3D" id="3.40.50.300">
    <property type="entry name" value="P-loop containing nucleotide triphosphate hydrolases"/>
    <property type="match status" value="1"/>
</dbReference>
<gene>
    <name evidence="7" type="ORF">XW81_00905</name>
</gene>
<evidence type="ECO:0000256" key="2">
    <source>
        <dbReference type="ARBA" id="ARBA00022723"/>
    </source>
</evidence>
<feature type="domain" description="OBG-type G" evidence="6">
    <location>
        <begin position="3"/>
        <end position="208"/>
    </location>
</feature>
<dbReference type="InterPro" id="IPR012675">
    <property type="entry name" value="Beta-grasp_dom_sf"/>
</dbReference>
<dbReference type="Pfam" id="PF06071">
    <property type="entry name" value="YchF-GTPase_C"/>
    <property type="match status" value="1"/>
</dbReference>
<dbReference type="InterPro" id="IPR027417">
    <property type="entry name" value="P-loop_NTPase"/>
</dbReference>
<protein>
    <recommendedName>
        <fullName evidence="6">OBG-type G domain-containing protein</fullName>
    </recommendedName>
</protein>
<dbReference type="InterPro" id="IPR006073">
    <property type="entry name" value="GTP-bd"/>
</dbReference>
<dbReference type="SUPFAM" id="SSF52540">
    <property type="entry name" value="P-loop containing nucleoside triphosphate hydrolases"/>
    <property type="match status" value="1"/>
</dbReference>
<evidence type="ECO:0000259" key="6">
    <source>
        <dbReference type="PROSITE" id="PS51710"/>
    </source>
</evidence>
<evidence type="ECO:0000313" key="8">
    <source>
        <dbReference type="Proteomes" id="UP000077654"/>
    </source>
</evidence>
<dbReference type="PANTHER" id="PTHR23305:SF18">
    <property type="entry name" value="OBG-TYPE G DOMAIN-CONTAINING PROTEIN"/>
    <property type="match status" value="1"/>
</dbReference>
<evidence type="ECO:0000256" key="5">
    <source>
        <dbReference type="ARBA" id="ARBA00022842"/>
    </source>
</evidence>
<proteinExistence type="predicted"/>
<evidence type="ECO:0000256" key="1">
    <source>
        <dbReference type="ARBA" id="ARBA00001946"/>
    </source>
</evidence>
<dbReference type="Gene3D" id="3.10.20.30">
    <property type="match status" value="1"/>
</dbReference>
<dbReference type="PROSITE" id="PS51710">
    <property type="entry name" value="G_OBG"/>
    <property type="match status" value="1"/>
</dbReference>
<keyword evidence="2" id="KW-0479">Metal-binding</keyword>
<dbReference type="PATRIC" id="fig|118110.3.peg.180"/>
<dbReference type="InterPro" id="IPR012676">
    <property type="entry name" value="TGS-like"/>
</dbReference>
<reference evidence="7 8" key="1">
    <citation type="submission" date="2015-04" db="EMBL/GenBank/DDBJ databases">
        <title>Buchnera aphidicola assembly.</title>
        <authorList>
            <person name="Zhang Y."/>
        </authorList>
    </citation>
    <scope>NUCLEOTIDE SEQUENCE [LARGE SCALE GENOMIC DNA]</scope>
    <source>
        <strain evidence="7 8">SC</strain>
    </source>
</reference>
<accession>A0A172WDD6</accession>
<dbReference type="PANTHER" id="PTHR23305">
    <property type="entry name" value="OBG GTPASE FAMILY"/>
    <property type="match status" value="1"/>
</dbReference>
<dbReference type="STRING" id="118110.XW81_00905"/>
<evidence type="ECO:0000313" key="7">
    <source>
        <dbReference type="EMBL" id="ANF16983.1"/>
    </source>
</evidence>
<dbReference type="FunFam" id="3.10.20.30:FF:000029">
    <property type="entry name" value="Obg-like ATPase 1"/>
    <property type="match status" value="1"/>
</dbReference>
<dbReference type="NCBIfam" id="TIGR00092">
    <property type="entry name" value="redox-regulated ATPase YchF"/>
    <property type="match status" value="1"/>
</dbReference>
<sequence length="363" mass="41318">MGFKCGLVGLPNVGKSTIFNKLTNLNISAENFPFCTIKPNFGITLVSDDRLKTLSNIVNSDCIIPTYIELVDIAGLVKGACQGEGLGNKFLNHIKETDLIIHVVRGFKDDKISHVYGRVNPVEDIEIINLELILSDFDVCKNRIQKLKQKNYVLFKKNIDREIKILNYCLTCLKSNKFLKFSNLTLEEIKVIEHLKFITLKPIMYVVNTSINVKNNVCIKKVLDLSKKEKSFVSLVCVDSEFGNDTYEQEKENLNYKELNFVAFGLNSIAIFGYKLLRLKSFFTVGEKEVHAWTTKSDVTIKESVKCIHTDLSVGFIRAQVISYVDFVKFGGEKNTKKFGKVRMEGKNYYINDGDIINVLYKI</sequence>
<dbReference type="Pfam" id="PF01926">
    <property type="entry name" value="MMR_HSR1"/>
    <property type="match status" value="1"/>
</dbReference>
<keyword evidence="3" id="KW-0547">Nucleotide-binding</keyword>
<evidence type="ECO:0000256" key="3">
    <source>
        <dbReference type="ARBA" id="ARBA00022741"/>
    </source>
</evidence>